<dbReference type="InterPro" id="IPR037294">
    <property type="entry name" value="ABC_BtuC-like"/>
</dbReference>
<dbReference type="Pfam" id="PF00950">
    <property type="entry name" value="ABC-3"/>
    <property type="match status" value="1"/>
</dbReference>
<keyword evidence="9" id="KW-1185">Reference proteome</keyword>
<feature type="transmembrane region" description="Helical" evidence="7">
    <location>
        <begin position="135"/>
        <end position="153"/>
    </location>
</feature>
<evidence type="ECO:0000313" key="9">
    <source>
        <dbReference type="Proteomes" id="UP001284601"/>
    </source>
</evidence>
<dbReference type="InterPro" id="IPR001626">
    <property type="entry name" value="ABC_TroCD"/>
</dbReference>
<dbReference type="PANTHER" id="PTHR30477">
    <property type="entry name" value="ABC-TRANSPORTER METAL-BINDING PROTEIN"/>
    <property type="match status" value="1"/>
</dbReference>
<dbReference type="EMBL" id="JAWSTH010000156">
    <property type="protein sequence ID" value="MDW5598601.1"/>
    <property type="molecule type" value="Genomic_DNA"/>
</dbReference>
<evidence type="ECO:0000256" key="2">
    <source>
        <dbReference type="ARBA" id="ARBA00008034"/>
    </source>
</evidence>
<dbReference type="RefSeq" id="WP_318601134.1">
    <property type="nucleotide sequence ID" value="NZ_JAWSTH010000156.1"/>
</dbReference>
<keyword evidence="6" id="KW-0813">Transport</keyword>
<comment type="caution">
    <text evidence="8">The sequence shown here is derived from an EMBL/GenBank/DDBJ whole genome shotgun (WGS) entry which is preliminary data.</text>
</comment>
<evidence type="ECO:0000256" key="3">
    <source>
        <dbReference type="ARBA" id="ARBA00022692"/>
    </source>
</evidence>
<sequence>MLDALTEPFSAGIMQRALLEILILGAVGGALGCWIVLSELSYGAESLAHGMFPGLVLAALAGVPLLLGGAVGILVAALAVALAGRIPGVGRDNSVAVVVTTLFGLGVLLALSPDVPPGIQGLLFGDILGTTEGDLIAGAALAAALLVALRLMHWRLLAVGFDRSSARAVGASPLVADAVLLTLLAVAVLVAVQGLGNLLVVAVLVAPAAAARLLCRRLLPMMVAAVAIAVAAGIAGLYLSYYAKVAAGASVAGLMVAAYLLARLGALAATARA</sequence>
<feature type="transmembrane region" description="Helical" evidence="7">
    <location>
        <begin position="247"/>
        <end position="269"/>
    </location>
</feature>
<name>A0ABU4HZ97_9ACTN</name>
<reference evidence="8 9" key="2">
    <citation type="submission" date="2023-10" db="EMBL/GenBank/DDBJ databases">
        <authorList>
            <person name="Han X.F."/>
        </authorList>
    </citation>
    <scope>NUCLEOTIDE SEQUENCE [LARGE SCALE GENOMIC DNA]</scope>
    <source>
        <strain evidence="8 9">KCTC 39840</strain>
    </source>
</reference>
<evidence type="ECO:0000256" key="7">
    <source>
        <dbReference type="SAM" id="Phobius"/>
    </source>
</evidence>
<feature type="transmembrane region" description="Helical" evidence="7">
    <location>
        <begin position="57"/>
        <end position="83"/>
    </location>
</feature>
<proteinExistence type="inferred from homology"/>
<organism evidence="8 9">
    <name type="scientific">Conexibacter stalactiti</name>
    <dbReference type="NCBI Taxonomy" id="1940611"/>
    <lineage>
        <taxon>Bacteria</taxon>
        <taxon>Bacillati</taxon>
        <taxon>Actinomycetota</taxon>
        <taxon>Thermoleophilia</taxon>
        <taxon>Solirubrobacterales</taxon>
        <taxon>Conexibacteraceae</taxon>
        <taxon>Conexibacter</taxon>
    </lineage>
</organism>
<feature type="transmembrane region" description="Helical" evidence="7">
    <location>
        <begin position="174"/>
        <end position="192"/>
    </location>
</feature>
<keyword evidence="5 7" id="KW-0472">Membrane</keyword>
<accession>A0ABU4HZ97</accession>
<evidence type="ECO:0000256" key="6">
    <source>
        <dbReference type="RuleBase" id="RU003943"/>
    </source>
</evidence>
<feature type="transmembrane region" description="Helical" evidence="7">
    <location>
        <begin position="95"/>
        <end position="115"/>
    </location>
</feature>
<feature type="transmembrane region" description="Helical" evidence="7">
    <location>
        <begin position="198"/>
        <end position="215"/>
    </location>
</feature>
<dbReference type="Proteomes" id="UP001284601">
    <property type="component" value="Unassembled WGS sequence"/>
</dbReference>
<evidence type="ECO:0000256" key="1">
    <source>
        <dbReference type="ARBA" id="ARBA00004141"/>
    </source>
</evidence>
<dbReference type="SUPFAM" id="SSF81345">
    <property type="entry name" value="ABC transporter involved in vitamin B12 uptake, BtuC"/>
    <property type="match status" value="1"/>
</dbReference>
<dbReference type="PANTHER" id="PTHR30477:SF13">
    <property type="entry name" value="IRON TRANSPORT SYSTEM MEMBRANE PROTEIN HI_0360-RELATED"/>
    <property type="match status" value="1"/>
</dbReference>
<dbReference type="Gene3D" id="1.10.3470.10">
    <property type="entry name" value="ABC transporter involved in vitamin B12 uptake, BtuC"/>
    <property type="match status" value="1"/>
</dbReference>
<feature type="transmembrane region" description="Helical" evidence="7">
    <location>
        <begin position="222"/>
        <end position="241"/>
    </location>
</feature>
<keyword evidence="4 7" id="KW-1133">Transmembrane helix</keyword>
<feature type="transmembrane region" description="Helical" evidence="7">
    <location>
        <begin position="17"/>
        <end position="37"/>
    </location>
</feature>
<evidence type="ECO:0000313" key="8">
    <source>
        <dbReference type="EMBL" id="MDW5598601.1"/>
    </source>
</evidence>
<evidence type="ECO:0000256" key="5">
    <source>
        <dbReference type="ARBA" id="ARBA00023136"/>
    </source>
</evidence>
<comment type="subcellular location">
    <subcellularLocation>
        <location evidence="6">Cell membrane</location>
        <topology evidence="6">Multi-pass membrane protein</topology>
    </subcellularLocation>
    <subcellularLocation>
        <location evidence="1">Membrane</location>
        <topology evidence="1">Multi-pass membrane protein</topology>
    </subcellularLocation>
</comment>
<keyword evidence="3 6" id="KW-0812">Transmembrane</keyword>
<gene>
    <name evidence="8" type="ORF">R7226_29845</name>
</gene>
<protein>
    <submittedName>
        <fullName evidence="8">Metal ABC transporter permease</fullName>
    </submittedName>
</protein>
<reference evidence="9" key="1">
    <citation type="submission" date="2023-07" db="EMBL/GenBank/DDBJ databases">
        <title>Conexibacter stalactiti sp. nov., isolated from stalactites in a lava cave and emended description of the genus Conexibacter.</title>
        <authorList>
            <person name="Lee S.D."/>
        </authorList>
    </citation>
    <scope>NUCLEOTIDE SEQUENCE [LARGE SCALE GENOMIC DNA]</scope>
    <source>
        <strain evidence="9">KCTC 39840</strain>
    </source>
</reference>
<comment type="similarity">
    <text evidence="2 6">Belongs to the ABC-3 integral membrane protein family.</text>
</comment>
<evidence type="ECO:0000256" key="4">
    <source>
        <dbReference type="ARBA" id="ARBA00022989"/>
    </source>
</evidence>